<dbReference type="AlphaFoldDB" id="A0A382FAH6"/>
<name>A0A382FAH6_9ZZZZ</name>
<dbReference type="SUPFAM" id="SSF69118">
    <property type="entry name" value="AhpD-like"/>
    <property type="match status" value="1"/>
</dbReference>
<gene>
    <name evidence="2" type="ORF">METZ01_LOCUS212513</name>
</gene>
<evidence type="ECO:0000313" key="2">
    <source>
        <dbReference type="EMBL" id="SVB59659.1"/>
    </source>
</evidence>
<dbReference type="InterPro" id="IPR003779">
    <property type="entry name" value="CMD-like"/>
</dbReference>
<protein>
    <recommendedName>
        <fullName evidence="1">Carboxymuconolactone decarboxylase-like domain-containing protein</fullName>
    </recommendedName>
</protein>
<sequence>MSEPIRSFTTAVPYWRPRITPVDIEGASDEQLEAMKVTTSNTKIGEFTLVLALDPETLLHFTPLINGIMSGQGGLSRPETELGAVSASVVNRSIYCAAAHSDQYNQLTKDDAVMDSIFSSGEAADISPRQKALLLFSSKLSKCPSEATKADVERLSDNGLDMDEVLDLVFAASLFSWVNRLSHVLGDPLAQS</sequence>
<dbReference type="GO" id="GO:0051920">
    <property type="term" value="F:peroxiredoxin activity"/>
    <property type="evidence" value="ECO:0007669"/>
    <property type="project" value="InterPro"/>
</dbReference>
<dbReference type="PANTHER" id="PTHR35446">
    <property type="entry name" value="SI:CH211-175M2.5"/>
    <property type="match status" value="1"/>
</dbReference>
<dbReference type="EMBL" id="UINC01048741">
    <property type="protein sequence ID" value="SVB59659.1"/>
    <property type="molecule type" value="Genomic_DNA"/>
</dbReference>
<dbReference type="Pfam" id="PF02627">
    <property type="entry name" value="CMD"/>
    <property type="match status" value="1"/>
</dbReference>
<organism evidence="2">
    <name type="scientific">marine metagenome</name>
    <dbReference type="NCBI Taxonomy" id="408172"/>
    <lineage>
        <taxon>unclassified sequences</taxon>
        <taxon>metagenomes</taxon>
        <taxon>ecological metagenomes</taxon>
    </lineage>
</organism>
<accession>A0A382FAH6</accession>
<evidence type="ECO:0000259" key="1">
    <source>
        <dbReference type="Pfam" id="PF02627"/>
    </source>
</evidence>
<dbReference type="InterPro" id="IPR010195">
    <property type="entry name" value="Uncharacterised_peroxidase-rel"/>
</dbReference>
<reference evidence="2" key="1">
    <citation type="submission" date="2018-05" db="EMBL/GenBank/DDBJ databases">
        <authorList>
            <person name="Lanie J.A."/>
            <person name="Ng W.-L."/>
            <person name="Kazmierczak K.M."/>
            <person name="Andrzejewski T.M."/>
            <person name="Davidsen T.M."/>
            <person name="Wayne K.J."/>
            <person name="Tettelin H."/>
            <person name="Glass J.I."/>
            <person name="Rusch D."/>
            <person name="Podicherti R."/>
            <person name="Tsui H.-C.T."/>
            <person name="Winkler M.E."/>
        </authorList>
    </citation>
    <scope>NUCLEOTIDE SEQUENCE</scope>
</reference>
<dbReference type="PANTHER" id="PTHR35446:SF2">
    <property type="entry name" value="CARBOXYMUCONOLACTONE DECARBOXYLASE-LIKE DOMAIN-CONTAINING PROTEIN"/>
    <property type="match status" value="1"/>
</dbReference>
<proteinExistence type="predicted"/>
<feature type="domain" description="Carboxymuconolactone decarboxylase-like" evidence="1">
    <location>
        <begin position="55"/>
        <end position="103"/>
    </location>
</feature>
<dbReference type="Gene3D" id="1.20.1290.10">
    <property type="entry name" value="AhpD-like"/>
    <property type="match status" value="1"/>
</dbReference>
<dbReference type="InterPro" id="IPR029032">
    <property type="entry name" value="AhpD-like"/>
</dbReference>
<dbReference type="NCBIfam" id="TIGR01926">
    <property type="entry name" value="peroxid_rel"/>
    <property type="match status" value="1"/>
</dbReference>